<sequence>MKISKISEVNYVQVSWNLNLLISPLNSDKFIMGIKIKIKYRGNKLEQIENAFFHHKDNSYYFDVFDYDIATLDLSYSSNKVQENSLISPEKMLKDPNFSDLQKH</sequence>
<keyword evidence="2" id="KW-1185">Reference proteome</keyword>
<accession>A0A3M7PF69</accession>
<evidence type="ECO:0000313" key="2">
    <source>
        <dbReference type="Proteomes" id="UP000276133"/>
    </source>
</evidence>
<evidence type="ECO:0000313" key="1">
    <source>
        <dbReference type="EMBL" id="RMZ97663.1"/>
    </source>
</evidence>
<gene>
    <name evidence="1" type="ORF">BpHYR1_024942</name>
</gene>
<dbReference type="EMBL" id="REGN01011263">
    <property type="protein sequence ID" value="RMZ97663.1"/>
    <property type="molecule type" value="Genomic_DNA"/>
</dbReference>
<name>A0A3M7PF69_BRAPC</name>
<protein>
    <submittedName>
        <fullName evidence="1">Uncharacterized protein</fullName>
    </submittedName>
</protein>
<comment type="caution">
    <text evidence="1">The sequence shown here is derived from an EMBL/GenBank/DDBJ whole genome shotgun (WGS) entry which is preliminary data.</text>
</comment>
<organism evidence="1 2">
    <name type="scientific">Brachionus plicatilis</name>
    <name type="common">Marine rotifer</name>
    <name type="synonym">Brachionus muelleri</name>
    <dbReference type="NCBI Taxonomy" id="10195"/>
    <lineage>
        <taxon>Eukaryota</taxon>
        <taxon>Metazoa</taxon>
        <taxon>Spiralia</taxon>
        <taxon>Gnathifera</taxon>
        <taxon>Rotifera</taxon>
        <taxon>Eurotatoria</taxon>
        <taxon>Monogononta</taxon>
        <taxon>Pseudotrocha</taxon>
        <taxon>Ploima</taxon>
        <taxon>Brachionidae</taxon>
        <taxon>Brachionus</taxon>
    </lineage>
</organism>
<reference evidence="1 2" key="1">
    <citation type="journal article" date="2018" name="Sci. Rep.">
        <title>Genomic signatures of local adaptation to the degree of environmental predictability in rotifers.</title>
        <authorList>
            <person name="Franch-Gras L."/>
            <person name="Hahn C."/>
            <person name="Garcia-Roger E.M."/>
            <person name="Carmona M.J."/>
            <person name="Serra M."/>
            <person name="Gomez A."/>
        </authorList>
    </citation>
    <scope>NUCLEOTIDE SEQUENCE [LARGE SCALE GENOMIC DNA]</scope>
    <source>
        <strain evidence="1">HYR1</strain>
    </source>
</reference>
<dbReference type="AlphaFoldDB" id="A0A3M7PF69"/>
<proteinExistence type="predicted"/>
<dbReference type="Proteomes" id="UP000276133">
    <property type="component" value="Unassembled WGS sequence"/>
</dbReference>